<evidence type="ECO:0000259" key="3">
    <source>
        <dbReference type="Pfam" id="PF18621"/>
    </source>
</evidence>
<reference evidence="6" key="2">
    <citation type="submission" date="2016-02" db="EMBL/GenBank/DDBJ databases">
        <title>Draft genome sequence of five rapidly growing Mycobacterium species.</title>
        <authorList>
            <person name="Katahira K."/>
            <person name="Gotou Y."/>
            <person name="Iida K."/>
            <person name="Ogura Y."/>
            <person name="Hayashi T."/>
        </authorList>
    </citation>
    <scope>NUCLEOTIDE SEQUENCE [LARGE SCALE GENOMIC DNA]</scope>
    <source>
        <strain evidence="6">JCM15298</strain>
    </source>
</reference>
<reference evidence="6" key="1">
    <citation type="journal article" date="2016" name="Genome Announc.">
        <title>Draft Genome Sequences of Five Rapidly Growing Mycobacterium Species, M. thermoresistibile, M. fortuitum subsp. acetamidolyticum, M. canariasense, M. brisbanense, and M. novocastrense.</title>
        <authorList>
            <person name="Katahira K."/>
            <person name="Ogura Y."/>
            <person name="Gotoh Y."/>
            <person name="Hayashi T."/>
        </authorList>
    </citation>
    <scope>NUCLEOTIDE SEQUENCE [LARGE SCALE GENOMIC DNA]</scope>
    <source>
        <strain evidence="6">JCM15298</strain>
    </source>
</reference>
<evidence type="ECO:0000256" key="1">
    <source>
        <dbReference type="SAM" id="MobiDB-lite"/>
    </source>
</evidence>
<dbReference type="EMBL" id="BCSY01000035">
    <property type="protein sequence ID" value="GAS94788.1"/>
    <property type="molecule type" value="Genomic_DNA"/>
</dbReference>
<gene>
    <name evidence="5" type="ORF">RMCC_1754</name>
</gene>
<dbReference type="RefSeq" id="WP_062656010.1">
    <property type="nucleotide sequence ID" value="NZ_BCSY01000035.1"/>
</dbReference>
<feature type="domain" description="Rv3651-like C-terminal" evidence="4">
    <location>
        <begin position="218"/>
        <end position="335"/>
    </location>
</feature>
<dbReference type="AlphaFoldDB" id="A0A117I9G5"/>
<dbReference type="Proteomes" id="UP000069443">
    <property type="component" value="Unassembled WGS sequence"/>
</dbReference>
<feature type="region of interest" description="Disordered" evidence="1">
    <location>
        <begin position="346"/>
        <end position="372"/>
    </location>
</feature>
<feature type="domain" description="Rv3651-like N-terminal" evidence="2">
    <location>
        <begin position="4"/>
        <end position="95"/>
    </location>
</feature>
<dbReference type="Pfam" id="PF18007">
    <property type="entry name" value="Rv3651-like_N"/>
    <property type="match status" value="1"/>
</dbReference>
<accession>A0A117I9G5</accession>
<organism evidence="5 6">
    <name type="scientific">Mycolicibacterium canariasense</name>
    <name type="common">Mycobacterium canariasense</name>
    <dbReference type="NCBI Taxonomy" id="228230"/>
    <lineage>
        <taxon>Bacteria</taxon>
        <taxon>Bacillati</taxon>
        <taxon>Actinomycetota</taxon>
        <taxon>Actinomycetes</taxon>
        <taxon>Mycobacteriales</taxon>
        <taxon>Mycobacteriaceae</taxon>
        <taxon>Mycolicibacterium</taxon>
    </lineage>
</organism>
<dbReference type="InterPro" id="IPR041439">
    <property type="entry name" value="Rv3651-like_middle"/>
</dbReference>
<proteinExistence type="predicted"/>
<dbReference type="InterPro" id="IPR048578">
    <property type="entry name" value="Rv3651-like_C"/>
</dbReference>
<comment type="caution">
    <text evidence="5">The sequence shown here is derived from an EMBL/GenBank/DDBJ whole genome shotgun (WGS) entry which is preliminary data.</text>
</comment>
<evidence type="ECO:0000313" key="5">
    <source>
        <dbReference type="EMBL" id="GAS94788.1"/>
    </source>
</evidence>
<dbReference type="InterPro" id="IPR041458">
    <property type="entry name" value="Rv3651-like_N"/>
</dbReference>
<evidence type="ECO:0000313" key="6">
    <source>
        <dbReference type="Proteomes" id="UP000069443"/>
    </source>
</evidence>
<evidence type="ECO:0000259" key="4">
    <source>
        <dbReference type="Pfam" id="PF21043"/>
    </source>
</evidence>
<dbReference type="Pfam" id="PF21043">
    <property type="entry name" value="Rv3651-like_C"/>
    <property type="match status" value="1"/>
</dbReference>
<protein>
    <recommendedName>
        <fullName evidence="7">Rv3651-like N-terminal domain-containing protein</fullName>
    </recommendedName>
</protein>
<evidence type="ECO:0000259" key="2">
    <source>
        <dbReference type="Pfam" id="PF18007"/>
    </source>
</evidence>
<keyword evidence="6" id="KW-1185">Reference proteome</keyword>
<feature type="domain" description="Rv3651-like middle" evidence="3">
    <location>
        <begin position="99"/>
        <end position="208"/>
    </location>
</feature>
<sequence length="372" mass="40571">MDHDWLLVETLGDEPAVVAQGTRTKNLVPITTFLRRNPHLMAIQSALGETVRGGQPLTSITSKHDRVICTDVVRMSDGVIHGVQLWIGPPDIEAPQRPVIGPLKWDLESGVATDTPEALANSGRDPSREATHGRAFAEDLPARTLHPDESKVLSMVIRAKPGNVLCSTWNVTDHRGRPIAVGFVARAVLEAQDDGTERLVCRSMNWRAERAKPSSQPDDLAQRILHGMAIPGVHRALVDINSWRLLKWLDDPCPFYDWRAGDGKIPTLDPADEHHILAMAQEFAVGPTTRVLGLRAHGGGYTPIHVTATRLELDENTVTALLSLRLPTDEELAAAKQGAVVADCATDGPDDAIARPTLKSRLRLGKTEDEAE</sequence>
<name>A0A117I9G5_MYCCR</name>
<evidence type="ECO:0008006" key="7">
    <source>
        <dbReference type="Google" id="ProtNLM"/>
    </source>
</evidence>
<dbReference type="Pfam" id="PF18621">
    <property type="entry name" value="Rv3651-like_middle"/>
    <property type="match status" value="1"/>
</dbReference>